<dbReference type="InParanoid" id="K1R328"/>
<feature type="domain" description="Reverse transcriptase zinc-binding" evidence="1">
    <location>
        <begin position="355"/>
        <end position="422"/>
    </location>
</feature>
<evidence type="ECO:0000313" key="2">
    <source>
        <dbReference type="EMBL" id="EKC35540.1"/>
    </source>
</evidence>
<accession>K1R328</accession>
<sequence length="477" mass="55655">MSSLLHLGACRGCHYLLVHSSRTDRSREDALAFLSVGSTRMYWEQDNTGNSTRDGTGTPQTIWNSIHNNHSKKMKSLPKLNHLFISLPSPKCEKITLLCKDLFEFIWKSKCDKVKRVVVSQDYLSGGLEMVNVDFFIKSLKCSWIKKLTKNNKPWLDIFLTINGRDIVNEIFDFGDAFISDILIPKNNDFWNDVFTSWLYVMKNTENEMYAKNNFLNVPVWFNSNIRINNNSVFYKKWYQNGVKNVGDFLSNEGNFLTKNMFQQKFNISRICIMQYNSIITAISSFLKCMSLNKNVVESRCGPYLPFYFENILLNEKCTKVIYNCINKNNIVPTSIYKWNEELSPHGLENICIQDVFKICFKITMDSSLQWLQYRILHRILPVCYYLKKIKIKTDDCCRFCGNEIETILHMFVMCEKILPLWRNFSMHIYTTTSNRVGFNVTYIILGETPLNIYIIRECPKSATVSLVCLHFALNST</sequence>
<evidence type="ECO:0000259" key="1">
    <source>
        <dbReference type="Pfam" id="PF13966"/>
    </source>
</evidence>
<reference evidence="2" key="1">
    <citation type="journal article" date="2012" name="Nature">
        <title>The oyster genome reveals stress adaptation and complexity of shell formation.</title>
        <authorList>
            <person name="Zhang G."/>
            <person name="Fang X."/>
            <person name="Guo X."/>
            <person name="Li L."/>
            <person name="Luo R."/>
            <person name="Xu F."/>
            <person name="Yang P."/>
            <person name="Zhang L."/>
            <person name="Wang X."/>
            <person name="Qi H."/>
            <person name="Xiong Z."/>
            <person name="Que H."/>
            <person name="Xie Y."/>
            <person name="Holland P.W."/>
            <person name="Paps J."/>
            <person name="Zhu Y."/>
            <person name="Wu F."/>
            <person name="Chen Y."/>
            <person name="Wang J."/>
            <person name="Peng C."/>
            <person name="Meng J."/>
            <person name="Yang L."/>
            <person name="Liu J."/>
            <person name="Wen B."/>
            <person name="Zhang N."/>
            <person name="Huang Z."/>
            <person name="Zhu Q."/>
            <person name="Feng Y."/>
            <person name="Mount A."/>
            <person name="Hedgecock D."/>
            <person name="Xu Z."/>
            <person name="Liu Y."/>
            <person name="Domazet-Loso T."/>
            <person name="Du Y."/>
            <person name="Sun X."/>
            <person name="Zhang S."/>
            <person name="Liu B."/>
            <person name="Cheng P."/>
            <person name="Jiang X."/>
            <person name="Li J."/>
            <person name="Fan D."/>
            <person name="Wang W."/>
            <person name="Fu W."/>
            <person name="Wang T."/>
            <person name="Wang B."/>
            <person name="Zhang J."/>
            <person name="Peng Z."/>
            <person name="Li Y."/>
            <person name="Li N."/>
            <person name="Wang J."/>
            <person name="Chen M."/>
            <person name="He Y."/>
            <person name="Tan F."/>
            <person name="Song X."/>
            <person name="Zheng Q."/>
            <person name="Huang R."/>
            <person name="Yang H."/>
            <person name="Du X."/>
            <person name="Chen L."/>
            <person name="Yang M."/>
            <person name="Gaffney P.M."/>
            <person name="Wang S."/>
            <person name="Luo L."/>
            <person name="She Z."/>
            <person name="Ming Y."/>
            <person name="Huang W."/>
            <person name="Zhang S."/>
            <person name="Huang B."/>
            <person name="Zhang Y."/>
            <person name="Qu T."/>
            <person name="Ni P."/>
            <person name="Miao G."/>
            <person name="Wang J."/>
            <person name="Wang Q."/>
            <person name="Steinberg C.E."/>
            <person name="Wang H."/>
            <person name="Li N."/>
            <person name="Qian L."/>
            <person name="Zhang G."/>
            <person name="Li Y."/>
            <person name="Yang H."/>
            <person name="Liu X."/>
            <person name="Wang J."/>
            <person name="Yin Y."/>
            <person name="Wang J."/>
        </authorList>
    </citation>
    <scope>NUCLEOTIDE SEQUENCE [LARGE SCALE GENOMIC DNA]</scope>
    <source>
        <strain evidence="2">05x7-T-G4-1.051#20</strain>
    </source>
</reference>
<organism evidence="2">
    <name type="scientific">Magallana gigas</name>
    <name type="common">Pacific oyster</name>
    <name type="synonym">Crassostrea gigas</name>
    <dbReference type="NCBI Taxonomy" id="29159"/>
    <lineage>
        <taxon>Eukaryota</taxon>
        <taxon>Metazoa</taxon>
        <taxon>Spiralia</taxon>
        <taxon>Lophotrochozoa</taxon>
        <taxon>Mollusca</taxon>
        <taxon>Bivalvia</taxon>
        <taxon>Autobranchia</taxon>
        <taxon>Pteriomorphia</taxon>
        <taxon>Ostreida</taxon>
        <taxon>Ostreoidea</taxon>
        <taxon>Ostreidae</taxon>
        <taxon>Magallana</taxon>
    </lineage>
</organism>
<dbReference type="Pfam" id="PF13966">
    <property type="entry name" value="zf-RVT"/>
    <property type="match status" value="1"/>
</dbReference>
<name>K1R328_MAGGI</name>
<proteinExistence type="predicted"/>
<protein>
    <recommendedName>
        <fullName evidence="1">Reverse transcriptase zinc-binding domain-containing protein</fullName>
    </recommendedName>
</protein>
<dbReference type="HOGENOM" id="CLU_572736_0_0_1"/>
<dbReference type="InterPro" id="IPR026960">
    <property type="entry name" value="RVT-Znf"/>
</dbReference>
<gene>
    <name evidence="2" type="ORF">CGI_10005164</name>
</gene>
<dbReference type="EMBL" id="JH817011">
    <property type="protein sequence ID" value="EKC35540.1"/>
    <property type="molecule type" value="Genomic_DNA"/>
</dbReference>
<dbReference type="AlphaFoldDB" id="K1R328"/>